<evidence type="ECO:0000256" key="7">
    <source>
        <dbReference type="ARBA" id="ARBA00022741"/>
    </source>
</evidence>
<dbReference type="Gene3D" id="3.20.20.60">
    <property type="entry name" value="Phosphoenolpyruvate-binding domains"/>
    <property type="match status" value="1"/>
</dbReference>
<keyword evidence="9" id="KW-0067">ATP-binding</keyword>
<dbReference type="InterPro" id="IPR001697">
    <property type="entry name" value="Pyr_Knase"/>
</dbReference>
<keyword evidence="15" id="KW-1185">Reference proteome</keyword>
<comment type="pathway">
    <text evidence="2">Carbohydrate degradation; glycolysis; pyruvate from D-glyceraldehyde 3-phosphate: step 5/5.</text>
</comment>
<evidence type="ECO:0000256" key="6">
    <source>
        <dbReference type="ARBA" id="ARBA00022723"/>
    </source>
</evidence>
<comment type="caution">
    <text evidence="14">The sequence shown here is derived from an EMBL/GenBank/DDBJ whole genome shotgun (WGS) entry which is preliminary data.</text>
</comment>
<dbReference type="InterPro" id="IPR015793">
    <property type="entry name" value="Pyrv_Knase_brl"/>
</dbReference>
<dbReference type="GO" id="GO:0000287">
    <property type="term" value="F:magnesium ion binding"/>
    <property type="evidence" value="ECO:0007669"/>
    <property type="project" value="InterPro"/>
</dbReference>
<comment type="cofactor">
    <cofactor evidence="1">
        <name>K(+)</name>
        <dbReference type="ChEBI" id="CHEBI:29103"/>
    </cofactor>
</comment>
<dbReference type="AlphaFoldDB" id="A0AAU9MQ71"/>
<accession>A0AAU9MQ71</accession>
<evidence type="ECO:0000256" key="1">
    <source>
        <dbReference type="ARBA" id="ARBA00001958"/>
    </source>
</evidence>
<evidence type="ECO:0000256" key="11">
    <source>
        <dbReference type="ARBA" id="ARBA00023152"/>
    </source>
</evidence>
<dbReference type="Proteomes" id="UP001157418">
    <property type="component" value="Unassembled WGS sequence"/>
</dbReference>
<evidence type="ECO:0000256" key="3">
    <source>
        <dbReference type="ARBA" id="ARBA00008663"/>
    </source>
</evidence>
<keyword evidence="7" id="KW-0547">Nucleotide-binding</keyword>
<sequence length="262" mass="29379">MLDIVGPELHIVNKTEHPISLEAETLVILTPDQEKEATSNLLPINFSGLSEVNNYVDIFKADSEYESFCIKFIIFLELLCLQAVKTGDTIFIGQYLFTGSETTLVWLEVNEVKGEDVVCLIKNSATLSGSLFTLHVSQIRIELPTLTDKDKEARDYLSKLGDLSQTQIFAKIENFEVGLTHFDEMLQEADGIILSRGNLGIDLPPERDSNLIKLGKKSIVSSRRRISFEKSTVISTLLKQMKKILKIKFKSLGLTELEEHSG</sequence>
<gene>
    <name evidence="14" type="ORF">LVIROSA_LOCUS14683</name>
</gene>
<keyword evidence="5" id="KW-0808">Transferase</keyword>
<keyword evidence="6" id="KW-0479">Metal-binding</keyword>
<evidence type="ECO:0000256" key="9">
    <source>
        <dbReference type="ARBA" id="ARBA00022840"/>
    </source>
</evidence>
<evidence type="ECO:0000256" key="8">
    <source>
        <dbReference type="ARBA" id="ARBA00022777"/>
    </source>
</evidence>
<dbReference type="SUPFAM" id="SSF51621">
    <property type="entry name" value="Phosphoenolpyruvate/pyruvate domain"/>
    <property type="match status" value="1"/>
</dbReference>
<dbReference type="InterPro" id="IPR015813">
    <property type="entry name" value="Pyrv/PenolPyrv_kinase-like_dom"/>
</dbReference>
<keyword evidence="8" id="KW-0418">Kinase</keyword>
<evidence type="ECO:0000256" key="2">
    <source>
        <dbReference type="ARBA" id="ARBA00004997"/>
    </source>
</evidence>
<dbReference type="EC" id="2.7.1.40" evidence="4"/>
<keyword evidence="12" id="KW-0670">Pyruvate</keyword>
<dbReference type="FunFam" id="2.40.33.10:FF:000004">
    <property type="entry name" value="Pyruvate kinase"/>
    <property type="match status" value="1"/>
</dbReference>
<proteinExistence type="inferred from homology"/>
<dbReference type="Pfam" id="PF00224">
    <property type="entry name" value="PK"/>
    <property type="match status" value="1"/>
</dbReference>
<dbReference type="Gene3D" id="2.40.33.10">
    <property type="entry name" value="PK beta-barrel domain-like"/>
    <property type="match status" value="1"/>
</dbReference>
<protein>
    <recommendedName>
        <fullName evidence="4">pyruvate kinase</fullName>
        <ecNumber evidence="4">2.7.1.40</ecNumber>
    </recommendedName>
</protein>
<organism evidence="14 15">
    <name type="scientific">Lactuca virosa</name>
    <dbReference type="NCBI Taxonomy" id="75947"/>
    <lineage>
        <taxon>Eukaryota</taxon>
        <taxon>Viridiplantae</taxon>
        <taxon>Streptophyta</taxon>
        <taxon>Embryophyta</taxon>
        <taxon>Tracheophyta</taxon>
        <taxon>Spermatophyta</taxon>
        <taxon>Magnoliopsida</taxon>
        <taxon>eudicotyledons</taxon>
        <taxon>Gunneridae</taxon>
        <taxon>Pentapetalae</taxon>
        <taxon>asterids</taxon>
        <taxon>campanulids</taxon>
        <taxon>Asterales</taxon>
        <taxon>Asteraceae</taxon>
        <taxon>Cichorioideae</taxon>
        <taxon>Cichorieae</taxon>
        <taxon>Lactucinae</taxon>
        <taxon>Lactuca</taxon>
    </lineage>
</organism>
<evidence type="ECO:0000313" key="14">
    <source>
        <dbReference type="EMBL" id="CAH1427696.1"/>
    </source>
</evidence>
<evidence type="ECO:0000313" key="15">
    <source>
        <dbReference type="Proteomes" id="UP001157418"/>
    </source>
</evidence>
<evidence type="ECO:0000259" key="13">
    <source>
        <dbReference type="Pfam" id="PF00224"/>
    </source>
</evidence>
<dbReference type="InterPro" id="IPR040442">
    <property type="entry name" value="Pyrv_kinase-like_dom_sf"/>
</dbReference>
<feature type="domain" description="Pyruvate kinase barrel" evidence="13">
    <location>
        <begin position="153"/>
        <end position="207"/>
    </location>
</feature>
<evidence type="ECO:0000256" key="5">
    <source>
        <dbReference type="ARBA" id="ARBA00022679"/>
    </source>
</evidence>
<dbReference type="EMBL" id="CAKMRJ010002223">
    <property type="protein sequence ID" value="CAH1427696.1"/>
    <property type="molecule type" value="Genomic_DNA"/>
</dbReference>
<comment type="similarity">
    <text evidence="3">Belongs to the pyruvate kinase family.</text>
</comment>
<dbReference type="GO" id="GO:0016301">
    <property type="term" value="F:kinase activity"/>
    <property type="evidence" value="ECO:0007669"/>
    <property type="project" value="UniProtKB-KW"/>
</dbReference>
<dbReference type="GO" id="GO:0005524">
    <property type="term" value="F:ATP binding"/>
    <property type="evidence" value="ECO:0007669"/>
    <property type="project" value="UniProtKB-KW"/>
</dbReference>
<keyword evidence="11" id="KW-0324">Glycolysis</keyword>
<dbReference type="InterPro" id="IPR015806">
    <property type="entry name" value="Pyrv_Knase_insert_dom_sf"/>
</dbReference>
<name>A0AAU9MQ71_9ASTR</name>
<evidence type="ECO:0000256" key="10">
    <source>
        <dbReference type="ARBA" id="ARBA00022842"/>
    </source>
</evidence>
<keyword evidence="10" id="KW-0460">Magnesium</keyword>
<dbReference type="GO" id="GO:0030955">
    <property type="term" value="F:potassium ion binding"/>
    <property type="evidence" value="ECO:0007669"/>
    <property type="project" value="InterPro"/>
</dbReference>
<dbReference type="PANTHER" id="PTHR11817">
    <property type="entry name" value="PYRUVATE KINASE"/>
    <property type="match status" value="1"/>
</dbReference>
<reference evidence="14 15" key="1">
    <citation type="submission" date="2022-01" db="EMBL/GenBank/DDBJ databases">
        <authorList>
            <person name="Xiong W."/>
            <person name="Schranz E."/>
        </authorList>
    </citation>
    <scope>NUCLEOTIDE SEQUENCE [LARGE SCALE GENOMIC DNA]</scope>
</reference>
<evidence type="ECO:0000256" key="4">
    <source>
        <dbReference type="ARBA" id="ARBA00012142"/>
    </source>
</evidence>
<evidence type="ECO:0000256" key="12">
    <source>
        <dbReference type="ARBA" id="ARBA00023317"/>
    </source>
</evidence>
<dbReference type="GO" id="GO:0004743">
    <property type="term" value="F:pyruvate kinase activity"/>
    <property type="evidence" value="ECO:0007669"/>
    <property type="project" value="UniProtKB-EC"/>
</dbReference>